<evidence type="ECO:0000313" key="14">
    <source>
        <dbReference type="Proteomes" id="UP000515913"/>
    </source>
</evidence>
<organism evidence="13 14">
    <name type="scientific">Fusobacterium hominis</name>
    <dbReference type="NCBI Taxonomy" id="2764326"/>
    <lineage>
        <taxon>Bacteria</taxon>
        <taxon>Fusobacteriati</taxon>
        <taxon>Fusobacteriota</taxon>
        <taxon>Fusobacteriia</taxon>
        <taxon>Fusobacteriales</taxon>
        <taxon>Fusobacteriaceae</taxon>
        <taxon>Fusobacterium</taxon>
    </lineage>
</organism>
<dbReference type="RefSeq" id="WP_187422769.1">
    <property type="nucleotide sequence ID" value="NZ_CP060637.1"/>
</dbReference>
<dbReference type="Pfam" id="PF07715">
    <property type="entry name" value="Plug"/>
    <property type="match status" value="1"/>
</dbReference>
<dbReference type="InterPro" id="IPR039426">
    <property type="entry name" value="TonB-dep_rcpt-like"/>
</dbReference>
<dbReference type="CDD" id="cd01347">
    <property type="entry name" value="ligand_gated_channel"/>
    <property type="match status" value="1"/>
</dbReference>
<accession>A0A7G9GVR3</accession>
<dbReference type="GO" id="GO:0015344">
    <property type="term" value="F:siderophore uptake transmembrane transporter activity"/>
    <property type="evidence" value="ECO:0007669"/>
    <property type="project" value="TreeGrafter"/>
</dbReference>
<dbReference type="GO" id="GO:0044718">
    <property type="term" value="P:siderophore transmembrane transport"/>
    <property type="evidence" value="ECO:0007669"/>
    <property type="project" value="TreeGrafter"/>
</dbReference>
<keyword evidence="10" id="KW-0732">Signal</keyword>
<sequence>MRHKLILLALLLGATYTAASQDEFSTKLDETIISQDIFGNSVLDTPKNVTVITAKDIEEQGAQNIEQALKIVPGVAAYNNVGGMEPKISFRGMAPGKEEQNILYLVDGLPYNSTVDTAGVNLNLIPIDSIERIEVVPNSGNILYGEGAVAGIINIITKQGENKKYYGDIGFEAGSYNLRKYKVNVGSQINNKISFNVRYNSKDVKGYRQHDTRNIDYLDLHTKYKFDTGSLTLNFSHAETDYKFPGAIISKNDIKPSTSNTKGKEKLNIYKIKYQQKLTDNLDMNISGDYKDKTYKSIDDKSGKRSTLRDTDSFYITPQFKYSYLDDSYFILGGDFSKGTSKYTYKTSKSTDTKKDSLGISATNTIKYSDFLFTQGIRHQKLKYDVKDNLYPSKGHKKPKTVDQSFDANSYELTGSYIIDDTSSIYLSYNRAFRAPTANEAGLWRADYDVNLQTSDTFEMGTKGAFKNLYWSGAIYQTDTKNEIFYVAYEDGKLGKAFNLPGKNKRKGIEILLEEKFDSLSLRQGFSYVEHKITSGVFKGNKIPGVPNIIYNLGLDYNITENLTFNTNFYYYGSAYATYDFHNSFGKQKGHNETDIALNYKMNNGLTIYGGINNLFDKEFFNAKVDTNNKIKYFYGARRNYYVGLKYNF</sequence>
<keyword evidence="2 8" id="KW-0813">Transport</keyword>
<protein>
    <submittedName>
        <fullName evidence="13">TonB-dependent receptor</fullName>
    </submittedName>
</protein>
<evidence type="ECO:0000256" key="2">
    <source>
        <dbReference type="ARBA" id="ARBA00022448"/>
    </source>
</evidence>
<evidence type="ECO:0000313" key="13">
    <source>
        <dbReference type="EMBL" id="QNM14895.1"/>
    </source>
</evidence>
<dbReference type="Gene3D" id="2.170.130.10">
    <property type="entry name" value="TonB-dependent receptor, plug domain"/>
    <property type="match status" value="1"/>
</dbReference>
<evidence type="ECO:0000256" key="1">
    <source>
        <dbReference type="ARBA" id="ARBA00004571"/>
    </source>
</evidence>
<evidence type="ECO:0000256" key="8">
    <source>
        <dbReference type="PROSITE-ProRule" id="PRU01360"/>
    </source>
</evidence>
<dbReference type="KEGG" id="fho:H9Q81_08020"/>
<feature type="domain" description="TonB-dependent receptor-like beta-barrel" evidence="11">
    <location>
        <begin position="220"/>
        <end position="615"/>
    </location>
</feature>
<dbReference type="Pfam" id="PF00593">
    <property type="entry name" value="TonB_dep_Rec_b-barrel"/>
    <property type="match status" value="1"/>
</dbReference>
<evidence type="ECO:0000256" key="7">
    <source>
        <dbReference type="ARBA" id="ARBA00023237"/>
    </source>
</evidence>
<dbReference type="PANTHER" id="PTHR30069:SF27">
    <property type="entry name" value="BLL4766 PROTEIN"/>
    <property type="match status" value="1"/>
</dbReference>
<feature type="signal peptide" evidence="10">
    <location>
        <begin position="1"/>
        <end position="19"/>
    </location>
</feature>
<evidence type="ECO:0000256" key="10">
    <source>
        <dbReference type="SAM" id="SignalP"/>
    </source>
</evidence>
<gene>
    <name evidence="13" type="ORF">H9Q81_08020</name>
</gene>
<comment type="similarity">
    <text evidence="8 9">Belongs to the TonB-dependent receptor family.</text>
</comment>
<evidence type="ECO:0000259" key="12">
    <source>
        <dbReference type="Pfam" id="PF07715"/>
    </source>
</evidence>
<reference evidence="13 14" key="1">
    <citation type="submission" date="2020-08" db="EMBL/GenBank/DDBJ databases">
        <authorList>
            <person name="Liu C."/>
            <person name="Sun Q."/>
        </authorList>
    </citation>
    <scope>NUCLEOTIDE SEQUENCE [LARGE SCALE GENOMIC DNA]</scope>
    <source>
        <strain evidence="13 14">NSJ-57</strain>
    </source>
</reference>
<dbReference type="InterPro" id="IPR037066">
    <property type="entry name" value="Plug_dom_sf"/>
</dbReference>
<dbReference type="EMBL" id="CP060637">
    <property type="protein sequence ID" value="QNM14895.1"/>
    <property type="molecule type" value="Genomic_DNA"/>
</dbReference>
<dbReference type="SUPFAM" id="SSF56935">
    <property type="entry name" value="Porins"/>
    <property type="match status" value="1"/>
</dbReference>
<dbReference type="AlphaFoldDB" id="A0A7G9GVR3"/>
<dbReference type="Gene3D" id="2.40.170.20">
    <property type="entry name" value="TonB-dependent receptor, beta-barrel domain"/>
    <property type="match status" value="1"/>
</dbReference>
<dbReference type="Proteomes" id="UP000515913">
    <property type="component" value="Chromosome"/>
</dbReference>
<dbReference type="PANTHER" id="PTHR30069">
    <property type="entry name" value="TONB-DEPENDENT OUTER MEMBRANE RECEPTOR"/>
    <property type="match status" value="1"/>
</dbReference>
<proteinExistence type="inferred from homology"/>
<evidence type="ECO:0000256" key="4">
    <source>
        <dbReference type="ARBA" id="ARBA00022692"/>
    </source>
</evidence>
<keyword evidence="14" id="KW-1185">Reference proteome</keyword>
<dbReference type="InterPro" id="IPR036942">
    <property type="entry name" value="Beta-barrel_TonB_sf"/>
</dbReference>
<name>A0A7G9GVR3_9FUSO</name>
<keyword evidence="6 8" id="KW-0472">Membrane</keyword>
<evidence type="ECO:0000256" key="6">
    <source>
        <dbReference type="ARBA" id="ARBA00023136"/>
    </source>
</evidence>
<comment type="subcellular location">
    <subcellularLocation>
        <location evidence="1 8">Cell outer membrane</location>
        <topology evidence="1 8">Multi-pass membrane protein</topology>
    </subcellularLocation>
</comment>
<evidence type="ECO:0000259" key="11">
    <source>
        <dbReference type="Pfam" id="PF00593"/>
    </source>
</evidence>
<keyword evidence="7 8" id="KW-0998">Cell outer membrane</keyword>
<evidence type="ECO:0000256" key="5">
    <source>
        <dbReference type="ARBA" id="ARBA00023077"/>
    </source>
</evidence>
<keyword evidence="3 8" id="KW-1134">Transmembrane beta strand</keyword>
<evidence type="ECO:0000256" key="9">
    <source>
        <dbReference type="RuleBase" id="RU003357"/>
    </source>
</evidence>
<feature type="chain" id="PRO_5028823390" evidence="10">
    <location>
        <begin position="20"/>
        <end position="649"/>
    </location>
</feature>
<feature type="domain" description="TonB-dependent receptor plug" evidence="12">
    <location>
        <begin position="42"/>
        <end position="152"/>
    </location>
</feature>
<keyword evidence="4 8" id="KW-0812">Transmembrane</keyword>
<keyword evidence="13" id="KW-0675">Receptor</keyword>
<dbReference type="PROSITE" id="PS52016">
    <property type="entry name" value="TONB_DEPENDENT_REC_3"/>
    <property type="match status" value="1"/>
</dbReference>
<dbReference type="InterPro" id="IPR012910">
    <property type="entry name" value="Plug_dom"/>
</dbReference>
<evidence type="ECO:0000256" key="3">
    <source>
        <dbReference type="ARBA" id="ARBA00022452"/>
    </source>
</evidence>
<dbReference type="GO" id="GO:0009279">
    <property type="term" value="C:cell outer membrane"/>
    <property type="evidence" value="ECO:0007669"/>
    <property type="project" value="UniProtKB-SubCell"/>
</dbReference>
<dbReference type="InterPro" id="IPR000531">
    <property type="entry name" value="Beta-barrel_TonB"/>
</dbReference>
<keyword evidence="5 9" id="KW-0798">TonB box</keyword>